<evidence type="ECO:0000313" key="1">
    <source>
        <dbReference type="EMBL" id="KAJ8130618.1"/>
    </source>
</evidence>
<accession>A0ACC2JTM9</accession>
<proteinExistence type="predicted"/>
<dbReference type="Proteomes" id="UP001153332">
    <property type="component" value="Unassembled WGS sequence"/>
</dbReference>
<name>A0ACC2JTM9_9PEZI</name>
<organism evidence="1 2">
    <name type="scientific">Lasiodiplodia mahajangana</name>
    <dbReference type="NCBI Taxonomy" id="1108764"/>
    <lineage>
        <taxon>Eukaryota</taxon>
        <taxon>Fungi</taxon>
        <taxon>Dikarya</taxon>
        <taxon>Ascomycota</taxon>
        <taxon>Pezizomycotina</taxon>
        <taxon>Dothideomycetes</taxon>
        <taxon>Dothideomycetes incertae sedis</taxon>
        <taxon>Botryosphaeriales</taxon>
        <taxon>Botryosphaeriaceae</taxon>
        <taxon>Lasiodiplodia</taxon>
    </lineage>
</organism>
<comment type="caution">
    <text evidence="1">The sequence shown here is derived from an EMBL/GenBank/DDBJ whole genome shotgun (WGS) entry which is preliminary data.</text>
</comment>
<dbReference type="EMBL" id="JAPUUL010000458">
    <property type="protein sequence ID" value="KAJ8130618.1"/>
    <property type="molecule type" value="Genomic_DNA"/>
</dbReference>
<gene>
    <name evidence="1" type="ORF">O1611_g3013</name>
</gene>
<sequence>MVFEVEPKSWYRDEFLVSTEHSLLQIDAIRDAMDSEIVWWTKAPPADALLKTLQNSLCLGLYELPQSTAQIAGRSTPL</sequence>
<evidence type="ECO:0000313" key="2">
    <source>
        <dbReference type="Proteomes" id="UP001153332"/>
    </source>
</evidence>
<protein>
    <submittedName>
        <fullName evidence="1">Uncharacterized protein</fullName>
    </submittedName>
</protein>
<keyword evidence="2" id="KW-1185">Reference proteome</keyword>
<reference evidence="1" key="1">
    <citation type="submission" date="2022-12" db="EMBL/GenBank/DDBJ databases">
        <title>Genome Sequence of Lasiodiplodia mahajangana.</title>
        <authorList>
            <person name="Buettner E."/>
        </authorList>
    </citation>
    <scope>NUCLEOTIDE SEQUENCE</scope>
    <source>
        <strain evidence="1">VT137</strain>
    </source>
</reference>